<dbReference type="PANTHER" id="PTHR30404">
    <property type="entry name" value="N-ACETYLMURAMOYL-L-ALANINE AMIDASE"/>
    <property type="match status" value="1"/>
</dbReference>
<dbReference type="InterPro" id="IPR050695">
    <property type="entry name" value="N-acetylmuramoyl_amidase_3"/>
</dbReference>
<dbReference type="SMART" id="SM00646">
    <property type="entry name" value="Ami_3"/>
    <property type="match status" value="1"/>
</dbReference>
<feature type="domain" description="MurNAc-LAA" evidence="2">
    <location>
        <begin position="90"/>
        <end position="248"/>
    </location>
</feature>
<dbReference type="GO" id="GO:0009253">
    <property type="term" value="P:peptidoglycan catabolic process"/>
    <property type="evidence" value="ECO:0007669"/>
    <property type="project" value="InterPro"/>
</dbReference>
<dbReference type="PANTHER" id="PTHR30404:SF0">
    <property type="entry name" value="N-ACETYLMURAMOYL-L-ALANINE AMIDASE AMIC"/>
    <property type="match status" value="1"/>
</dbReference>
<comment type="caution">
    <text evidence="3">The sequence shown here is derived from an EMBL/GenBank/DDBJ whole genome shotgun (WGS) entry which is preliminary data.</text>
</comment>
<dbReference type="GO" id="GO:0030288">
    <property type="term" value="C:outer membrane-bounded periplasmic space"/>
    <property type="evidence" value="ECO:0007669"/>
    <property type="project" value="TreeGrafter"/>
</dbReference>
<dbReference type="AlphaFoldDB" id="A0A644X635"/>
<evidence type="ECO:0000259" key="2">
    <source>
        <dbReference type="SMART" id="SM00646"/>
    </source>
</evidence>
<dbReference type="Pfam" id="PF01520">
    <property type="entry name" value="Amidase_3"/>
    <property type="match status" value="1"/>
</dbReference>
<accession>A0A644X635</accession>
<organism evidence="3">
    <name type="scientific">bioreactor metagenome</name>
    <dbReference type="NCBI Taxonomy" id="1076179"/>
    <lineage>
        <taxon>unclassified sequences</taxon>
        <taxon>metagenomes</taxon>
        <taxon>ecological metagenomes</taxon>
    </lineage>
</organism>
<gene>
    <name evidence="3" type="ORF">SDC9_57960</name>
</gene>
<dbReference type="EMBL" id="VSSQ01001853">
    <property type="protein sequence ID" value="MPM11612.1"/>
    <property type="molecule type" value="Genomic_DNA"/>
</dbReference>
<dbReference type="CDD" id="cd02696">
    <property type="entry name" value="MurNAc-LAA"/>
    <property type="match status" value="1"/>
</dbReference>
<protein>
    <recommendedName>
        <fullName evidence="2">MurNAc-LAA domain-containing protein</fullName>
    </recommendedName>
</protein>
<dbReference type="InterPro" id="IPR002508">
    <property type="entry name" value="MurNAc-LAA_cat"/>
</dbReference>
<proteinExistence type="predicted"/>
<keyword evidence="1" id="KW-0378">Hydrolase</keyword>
<evidence type="ECO:0000256" key="1">
    <source>
        <dbReference type="ARBA" id="ARBA00022801"/>
    </source>
</evidence>
<reference evidence="3" key="1">
    <citation type="submission" date="2019-08" db="EMBL/GenBank/DDBJ databases">
        <authorList>
            <person name="Kucharzyk K."/>
            <person name="Murdoch R.W."/>
            <person name="Higgins S."/>
            <person name="Loffler F."/>
        </authorList>
    </citation>
    <scope>NUCLEOTIDE SEQUENCE</scope>
</reference>
<name>A0A644X635_9ZZZZ</name>
<dbReference type="GO" id="GO:0008745">
    <property type="term" value="F:N-acetylmuramoyl-L-alanine amidase activity"/>
    <property type="evidence" value="ECO:0007669"/>
    <property type="project" value="InterPro"/>
</dbReference>
<dbReference type="SUPFAM" id="SSF53187">
    <property type="entry name" value="Zn-dependent exopeptidases"/>
    <property type="match status" value="1"/>
</dbReference>
<sequence>MKHILFILCIAGLLVTEGVTAQKSAVSKWTVVLDAGHGGKDPGALGKRSKEKDIVLDIVLRVGTYLKNHDNIKVVYTRSTDVFIELDRRATIANDAKANLFVSVHCNANEKTSPNGTEVFVMGLNKTEANLAVAMKENSAALLEENHEDRYDGIDPNSSEAYIAFSFFQNIYIERSLKMAQLMMKNMNDRVGLYDRGTKQAPFFVLYRTAMPSILIETGFISNFADETILMSDAGKEKISYSIYRSIISYGNETDSLNNTPVAMRTVAEEPLKSENNTTAATGVVFRIQFASFKDIVPLTDSRFKDLKKVSYEKSGSYYKYYCGDTNSYSDALAYLSEVKNSGYKDAFMVAFNNGASISVQEARKISGQ</sequence>
<dbReference type="FunFam" id="3.40.630.40:FF:000005">
    <property type="entry name" value="N-acetylmuramoyl-L-alanine amidase (AmiA)"/>
    <property type="match status" value="1"/>
</dbReference>
<evidence type="ECO:0000313" key="3">
    <source>
        <dbReference type="EMBL" id="MPM11612.1"/>
    </source>
</evidence>
<dbReference type="Gene3D" id="3.40.630.40">
    <property type="entry name" value="Zn-dependent exopeptidases"/>
    <property type="match status" value="1"/>
</dbReference>